<gene>
    <name evidence="5" type="ORF">SAMN05444266_106477</name>
</gene>
<dbReference type="Pfam" id="PF22124">
    <property type="entry name" value="Glyco_hydro_95_cat"/>
    <property type="match status" value="1"/>
</dbReference>
<evidence type="ECO:0000259" key="4">
    <source>
        <dbReference type="Pfam" id="PF22124"/>
    </source>
</evidence>
<feature type="domain" description="Glycosyl hydrolase family 95 catalytic" evidence="4">
    <location>
        <begin position="308"/>
        <end position="710"/>
    </location>
</feature>
<dbReference type="Pfam" id="PF21307">
    <property type="entry name" value="Glyco_hydro_95_C"/>
    <property type="match status" value="1"/>
</dbReference>
<feature type="domain" description="Glycosyl hydrolase family 95 N-terminal" evidence="2">
    <location>
        <begin position="25"/>
        <end position="281"/>
    </location>
</feature>
<dbReference type="GO" id="GO:0004560">
    <property type="term" value="F:alpha-L-fucosidase activity"/>
    <property type="evidence" value="ECO:0007669"/>
    <property type="project" value="InterPro"/>
</dbReference>
<protein>
    <submittedName>
        <fullName evidence="5">Alpha-L-fucosidase 2</fullName>
    </submittedName>
</protein>
<evidence type="ECO:0000256" key="1">
    <source>
        <dbReference type="SAM" id="SignalP"/>
    </source>
</evidence>
<dbReference type="RefSeq" id="WP_073083712.1">
    <property type="nucleotide sequence ID" value="NZ_FRBL01000006.1"/>
</dbReference>
<feature type="chain" id="PRO_5009926095" evidence="1">
    <location>
        <begin position="18"/>
        <end position="792"/>
    </location>
</feature>
<dbReference type="AlphaFoldDB" id="A0A1M7GB33"/>
<dbReference type="InterPro" id="IPR049053">
    <property type="entry name" value="AFCA-like_C"/>
</dbReference>
<dbReference type="OrthoDB" id="9768507at2"/>
<keyword evidence="6" id="KW-1185">Reference proteome</keyword>
<dbReference type="STRING" id="1419482.SAMN05444266_106477"/>
<reference evidence="5 6" key="1">
    <citation type="submission" date="2016-11" db="EMBL/GenBank/DDBJ databases">
        <authorList>
            <person name="Jaros S."/>
            <person name="Januszkiewicz K."/>
            <person name="Wedrychowicz H."/>
        </authorList>
    </citation>
    <scope>NUCLEOTIDE SEQUENCE [LARGE SCALE GENOMIC DNA]</scope>
    <source>
        <strain evidence="5 6">DSM 27406</strain>
    </source>
</reference>
<dbReference type="Pfam" id="PF14498">
    <property type="entry name" value="Glyco_hyd_65N_2"/>
    <property type="match status" value="1"/>
</dbReference>
<dbReference type="SUPFAM" id="SSF48208">
    <property type="entry name" value="Six-hairpin glycosidases"/>
    <property type="match status" value="1"/>
</dbReference>
<keyword evidence="1" id="KW-0732">Signal</keyword>
<dbReference type="InterPro" id="IPR016518">
    <property type="entry name" value="Alpha-L-fucosidase"/>
</dbReference>
<proteinExistence type="predicted"/>
<evidence type="ECO:0000313" key="6">
    <source>
        <dbReference type="Proteomes" id="UP000184420"/>
    </source>
</evidence>
<dbReference type="InterPro" id="IPR008928">
    <property type="entry name" value="6-hairpin_glycosidase_sf"/>
</dbReference>
<evidence type="ECO:0000259" key="3">
    <source>
        <dbReference type="Pfam" id="PF21307"/>
    </source>
</evidence>
<dbReference type="GO" id="GO:0005975">
    <property type="term" value="P:carbohydrate metabolic process"/>
    <property type="evidence" value="ECO:0007669"/>
    <property type="project" value="InterPro"/>
</dbReference>
<feature type="signal peptide" evidence="1">
    <location>
        <begin position="1"/>
        <end position="17"/>
    </location>
</feature>
<dbReference type="PIRSF" id="PIRSF007663">
    <property type="entry name" value="UCP007663"/>
    <property type="match status" value="1"/>
</dbReference>
<dbReference type="PANTHER" id="PTHR31084:SF0">
    <property type="entry name" value="ALPHA-L-FUCOSIDASE 2"/>
    <property type="match status" value="1"/>
</dbReference>
<dbReference type="InterPro" id="IPR054363">
    <property type="entry name" value="GH95_cat"/>
</dbReference>
<evidence type="ECO:0000313" key="5">
    <source>
        <dbReference type="EMBL" id="SHM13335.1"/>
    </source>
</evidence>
<evidence type="ECO:0000259" key="2">
    <source>
        <dbReference type="Pfam" id="PF14498"/>
    </source>
</evidence>
<organism evidence="5 6">
    <name type="scientific">Chitinophaga jiangningensis</name>
    <dbReference type="NCBI Taxonomy" id="1419482"/>
    <lineage>
        <taxon>Bacteria</taxon>
        <taxon>Pseudomonadati</taxon>
        <taxon>Bacteroidota</taxon>
        <taxon>Chitinophagia</taxon>
        <taxon>Chitinophagales</taxon>
        <taxon>Chitinophagaceae</taxon>
        <taxon>Chitinophaga</taxon>
    </lineage>
</organism>
<dbReference type="Proteomes" id="UP000184420">
    <property type="component" value="Unassembled WGS sequence"/>
</dbReference>
<dbReference type="EMBL" id="FRBL01000006">
    <property type="protein sequence ID" value="SHM13335.1"/>
    <property type="molecule type" value="Genomic_DNA"/>
</dbReference>
<accession>A0A1M7GB33</accession>
<feature type="domain" description="Alpha fucosidase A-like C-terminal" evidence="3">
    <location>
        <begin position="712"/>
        <end position="781"/>
    </location>
</feature>
<dbReference type="InterPro" id="IPR012341">
    <property type="entry name" value="6hp_glycosidase-like_sf"/>
</dbReference>
<dbReference type="Gene3D" id="1.50.10.10">
    <property type="match status" value="1"/>
</dbReference>
<dbReference type="PANTHER" id="PTHR31084">
    <property type="entry name" value="ALPHA-L-FUCOSIDASE 2"/>
    <property type="match status" value="1"/>
</dbReference>
<dbReference type="InterPro" id="IPR027414">
    <property type="entry name" value="GH95_N_dom"/>
</dbReference>
<sequence length="792" mass="87791">MKKILFIALLASSSTYAQQKLPLKLWYKQPATKWMEALPVGNGRLGAMVYSHPQTETIQVNEESLWAGVHYNDANPNSLRVLDSVRQLLFAGKNAEAVKLARPNMLAVAAENSPTLLRNFRSYQTFMNVNLLNHVQEYSNYNRELNLTTGVITSSYSSNGVTYTQQVFASAPANKIVIRLNASKAGAINTIVFLTRPDDSKGASNQYKDCTTRTDGTNRILLTGQIEDKDPNQGPEGKHMKFAGSVTANNQGGQINAVGDSLKISNATTVVLVIDAATNYDFAHLSFDDNVDPKVLLDKAAAKPLPAYATLLADQEKDHAALMNRVQFNLAGNTENLPTDERLKKVQAGAYDPYLTTLLFQYGRYLLIGSSRAPGRLPANLQGIWNNHINAPWQSDFHTNINLQMNYWQAETGNLPETVSPLVNFINNIIPEGEITAAKMYGARGWTLHHATDAFGKTGLQNELHYGTFPMGTTWTLMHFWDHYDYNRNRKFLADTAYPAMVSHARFIKDFLVKSPEGYLVSVPAYSPENSFIDPNTGKGQSLTYGPTMDNQIIREFLTRYITAAHILGRDLLFADSMQQVINQLPPTRLGKDGRIMEWVKDYEEAEPGHRHISHLFSLYPGNQINPQTPDLFAGARKTLDYRLAHGGGHTGWSRAWIINFYARLRDGEKVYENIQALFKKSIYSNLFDDHPPFQIDGNFGSAAGMTEALMQSEAGTIELLPALPAAWASGNISGIKARGGYEITMAWQNHQLKAASLKSTNGGKVTVMYNGKSVTVNPAKGQTVALKGIIQ</sequence>
<name>A0A1M7GB33_9BACT</name>